<dbReference type="EMBL" id="JAFCIX010000505">
    <property type="protein sequence ID" value="KAH6588452.1"/>
    <property type="molecule type" value="Genomic_DNA"/>
</dbReference>
<name>A0ABQ8EXS0_9FUNG</name>
<organism evidence="2 3">
    <name type="scientific">Batrachochytrium salamandrivorans</name>
    <dbReference type="NCBI Taxonomy" id="1357716"/>
    <lineage>
        <taxon>Eukaryota</taxon>
        <taxon>Fungi</taxon>
        <taxon>Fungi incertae sedis</taxon>
        <taxon>Chytridiomycota</taxon>
        <taxon>Chytridiomycota incertae sedis</taxon>
        <taxon>Chytridiomycetes</taxon>
        <taxon>Rhizophydiales</taxon>
        <taxon>Rhizophydiales incertae sedis</taxon>
        <taxon>Batrachochytrium</taxon>
    </lineage>
</organism>
<protein>
    <submittedName>
        <fullName evidence="2">Uncharacterized protein</fullName>
    </submittedName>
</protein>
<dbReference type="Proteomes" id="UP001648503">
    <property type="component" value="Unassembled WGS sequence"/>
</dbReference>
<proteinExistence type="predicted"/>
<feature type="chain" id="PRO_5045362125" evidence="1">
    <location>
        <begin position="19"/>
        <end position="202"/>
    </location>
</feature>
<evidence type="ECO:0000313" key="3">
    <source>
        <dbReference type="Proteomes" id="UP001648503"/>
    </source>
</evidence>
<evidence type="ECO:0000256" key="1">
    <source>
        <dbReference type="SAM" id="SignalP"/>
    </source>
</evidence>
<feature type="signal peptide" evidence="1">
    <location>
        <begin position="1"/>
        <end position="18"/>
    </location>
</feature>
<evidence type="ECO:0000313" key="2">
    <source>
        <dbReference type="EMBL" id="KAH6588452.1"/>
    </source>
</evidence>
<comment type="caution">
    <text evidence="2">The sequence shown here is derived from an EMBL/GenBank/DDBJ whole genome shotgun (WGS) entry which is preliminary data.</text>
</comment>
<keyword evidence="1" id="KW-0732">Signal</keyword>
<keyword evidence="3" id="KW-1185">Reference proteome</keyword>
<reference evidence="2 3" key="1">
    <citation type="submission" date="2021-02" db="EMBL/GenBank/DDBJ databases">
        <title>Variation within the Batrachochytrium salamandrivorans European outbreak.</title>
        <authorList>
            <person name="Kelly M."/>
            <person name="Pasmans F."/>
            <person name="Shea T.P."/>
            <person name="Munoz J.F."/>
            <person name="Carranza S."/>
            <person name="Cuomo C.A."/>
            <person name="Martel A."/>
        </authorList>
    </citation>
    <scope>NUCLEOTIDE SEQUENCE [LARGE SCALE GENOMIC DNA]</scope>
    <source>
        <strain evidence="2 3">AMFP18/2</strain>
    </source>
</reference>
<sequence length="202" mass="23567">MKVGVLIAAVMVITSVNASRRRRILDWFRHGGGRSRPVFSQDLSRDEWAASRSSDHAKKELFNDSNMDVAGKDLSCSTLISVSEELHRNLIDHVDEYRSHLPFLYTLQERAENLKDEEREEHSASFERVNAILQDIKGEFTDLKKKYSIFWRKLETNDCLSDSVHLISLEDMERIGIFLDEQINLREFTKEYEKGVVFLDRQ</sequence>
<accession>A0ABQ8EXS0</accession>
<gene>
    <name evidence="2" type="ORF">BASA50_010733</name>
</gene>